<proteinExistence type="predicted"/>
<name>A0A8H5X1L5_FUSHE</name>
<gene>
    <name evidence="2" type="ORF">FHETE_1368</name>
</gene>
<protein>
    <submittedName>
        <fullName evidence="2">Uncharacterized protein</fullName>
    </submittedName>
</protein>
<evidence type="ECO:0000313" key="3">
    <source>
        <dbReference type="Proteomes" id="UP000567885"/>
    </source>
</evidence>
<feature type="region of interest" description="Disordered" evidence="1">
    <location>
        <begin position="1"/>
        <end position="23"/>
    </location>
</feature>
<keyword evidence="3" id="KW-1185">Reference proteome</keyword>
<dbReference type="EMBL" id="JAAGWQ010000020">
    <property type="protein sequence ID" value="KAF5678138.1"/>
    <property type="molecule type" value="Genomic_DNA"/>
</dbReference>
<dbReference type="AlphaFoldDB" id="A0A8H5X1L5"/>
<accession>A0A8H5X1L5</accession>
<organism evidence="2 3">
    <name type="scientific">Fusarium heterosporum</name>
    <dbReference type="NCBI Taxonomy" id="42747"/>
    <lineage>
        <taxon>Eukaryota</taxon>
        <taxon>Fungi</taxon>
        <taxon>Dikarya</taxon>
        <taxon>Ascomycota</taxon>
        <taxon>Pezizomycotina</taxon>
        <taxon>Sordariomycetes</taxon>
        <taxon>Hypocreomycetidae</taxon>
        <taxon>Hypocreales</taxon>
        <taxon>Nectriaceae</taxon>
        <taxon>Fusarium</taxon>
        <taxon>Fusarium heterosporum species complex</taxon>
    </lineage>
</organism>
<evidence type="ECO:0000313" key="2">
    <source>
        <dbReference type="EMBL" id="KAF5678138.1"/>
    </source>
</evidence>
<dbReference type="Proteomes" id="UP000567885">
    <property type="component" value="Unassembled WGS sequence"/>
</dbReference>
<comment type="caution">
    <text evidence="2">The sequence shown here is derived from an EMBL/GenBank/DDBJ whole genome shotgun (WGS) entry which is preliminary data.</text>
</comment>
<reference evidence="2 3" key="1">
    <citation type="submission" date="2020-05" db="EMBL/GenBank/DDBJ databases">
        <title>Identification and distribution of gene clusters putatively required for synthesis of sphingolipid metabolism inhibitors in phylogenetically diverse species of the filamentous fungus Fusarium.</title>
        <authorList>
            <person name="Kim H.-S."/>
            <person name="Busman M."/>
            <person name="Brown D.W."/>
            <person name="Divon H."/>
            <person name="Uhlig S."/>
            <person name="Proctor R.H."/>
        </authorList>
    </citation>
    <scope>NUCLEOTIDE SEQUENCE [LARGE SCALE GENOMIC DNA]</scope>
    <source>
        <strain evidence="2 3">NRRL 20693</strain>
    </source>
</reference>
<sequence length="230" mass="26194">MPVEKDSTFLSGEPDLAKRTDPWDTDLSFQYSAFDRPWSKSLERQQGSHPCPTHPTDDSPNDMRNGIFDGDWGQWPLPQSLGSLFEDCVLPAVNTVESGSFTEVLNIFDPLRDMLRKEDEVELQLDYRHHESLVQSNSLSSTALLEGGQIYRCNGNNGTEIEDELQQGYEDPSFQVRRRSTDEYNSIGTPLSEGDAVFAILRIRNCKNLKSANVTEKATESHQKHWKRLR</sequence>
<feature type="region of interest" description="Disordered" evidence="1">
    <location>
        <begin position="40"/>
        <end position="62"/>
    </location>
</feature>
<evidence type="ECO:0000256" key="1">
    <source>
        <dbReference type="SAM" id="MobiDB-lite"/>
    </source>
</evidence>